<feature type="domain" description="Ketoreductase" evidence="3">
    <location>
        <begin position="7"/>
        <end position="181"/>
    </location>
</feature>
<evidence type="ECO:0000313" key="5">
    <source>
        <dbReference type="EMBL" id="KJL35412.1"/>
    </source>
</evidence>
<dbReference type="Proteomes" id="UP000033451">
    <property type="component" value="Unassembled WGS sequence"/>
</dbReference>
<dbReference type="SMART" id="SM00822">
    <property type="entry name" value="PKS_KR"/>
    <property type="match status" value="1"/>
</dbReference>
<evidence type="ECO:0000256" key="2">
    <source>
        <dbReference type="ARBA" id="ARBA00023002"/>
    </source>
</evidence>
<dbReference type="EC" id="1.1.1.100" evidence="5"/>
<evidence type="ECO:0000259" key="3">
    <source>
        <dbReference type="SMART" id="SM00822"/>
    </source>
</evidence>
<reference evidence="5 6" key="1">
    <citation type="submission" date="2015-02" db="EMBL/GenBank/DDBJ databases">
        <title>Draft genome sequences of ten Microbacterium spp. with emphasis on heavy metal contaminated environments.</title>
        <authorList>
            <person name="Corretto E."/>
        </authorList>
    </citation>
    <scope>NUCLEOTIDE SEQUENCE [LARGE SCALE GENOMIC DNA]</scope>
    <source>
        <strain evidence="5 6">DSM 18659</strain>
    </source>
</reference>
<dbReference type="AlphaFoldDB" id="A0A0F0LQB6"/>
<comment type="similarity">
    <text evidence="1">Belongs to the short-chain dehydrogenases/reductases (SDR) family.</text>
</comment>
<dbReference type="Proteomes" id="UP000257479">
    <property type="component" value="Unassembled WGS sequence"/>
</dbReference>
<organism evidence="5 6">
    <name type="scientific">Microbacterium ginsengisoli</name>
    <dbReference type="NCBI Taxonomy" id="400772"/>
    <lineage>
        <taxon>Bacteria</taxon>
        <taxon>Bacillati</taxon>
        <taxon>Actinomycetota</taxon>
        <taxon>Actinomycetes</taxon>
        <taxon>Micrococcales</taxon>
        <taxon>Microbacteriaceae</taxon>
        <taxon>Microbacterium</taxon>
    </lineage>
</organism>
<evidence type="ECO:0000256" key="1">
    <source>
        <dbReference type="ARBA" id="ARBA00006484"/>
    </source>
</evidence>
<accession>A0A0F0LQB6</accession>
<dbReference type="PANTHER" id="PTHR42760:SF40">
    <property type="entry name" value="3-OXOACYL-[ACYL-CARRIER-PROTEIN] REDUCTASE, CHLOROPLASTIC"/>
    <property type="match status" value="1"/>
</dbReference>
<dbReference type="EMBL" id="DMNG01000081">
    <property type="protein sequence ID" value="HAN23888.1"/>
    <property type="molecule type" value="Genomic_DNA"/>
</dbReference>
<evidence type="ECO:0000313" key="6">
    <source>
        <dbReference type="Proteomes" id="UP000033451"/>
    </source>
</evidence>
<dbReference type="CDD" id="cd05233">
    <property type="entry name" value="SDR_c"/>
    <property type="match status" value="1"/>
</dbReference>
<name>A0A0F0LQB6_9MICO</name>
<reference evidence="4 7" key="2">
    <citation type="journal article" date="2018" name="Nat. Biotechnol.">
        <title>A standardized bacterial taxonomy based on genome phylogeny substantially revises the tree of life.</title>
        <authorList>
            <person name="Parks D.H."/>
            <person name="Chuvochina M."/>
            <person name="Waite D.W."/>
            <person name="Rinke C."/>
            <person name="Skarshewski A."/>
            <person name="Chaumeil P.A."/>
            <person name="Hugenholtz P."/>
        </authorList>
    </citation>
    <scope>NUCLEOTIDE SEQUENCE [LARGE SCALE GENOMIC DNA]</scope>
    <source>
        <strain evidence="4">UBA9152</strain>
    </source>
</reference>
<dbReference type="PANTHER" id="PTHR42760">
    <property type="entry name" value="SHORT-CHAIN DEHYDROGENASES/REDUCTASES FAMILY MEMBER"/>
    <property type="match status" value="1"/>
</dbReference>
<evidence type="ECO:0000313" key="4">
    <source>
        <dbReference type="EMBL" id="HAN23888.1"/>
    </source>
</evidence>
<protein>
    <submittedName>
        <fullName evidence="5">3-oxoacyl-[acyl-carrier-protein] reductase FabG</fullName>
        <ecNumber evidence="5">1.1.1.100</ecNumber>
    </submittedName>
    <submittedName>
        <fullName evidence="4">SDR family NAD(P)-dependent oxidoreductase</fullName>
    </submittedName>
</protein>
<proteinExistence type="inferred from homology"/>
<comment type="caution">
    <text evidence="5">The sequence shown here is derived from an EMBL/GenBank/DDBJ whole genome shotgun (WGS) entry which is preliminary data.</text>
</comment>
<dbReference type="NCBIfam" id="NF005559">
    <property type="entry name" value="PRK07231.1"/>
    <property type="match status" value="1"/>
</dbReference>
<dbReference type="RefSeq" id="WP_045248514.1">
    <property type="nucleotide sequence ID" value="NZ_JYIY01000079.1"/>
</dbReference>
<dbReference type="InterPro" id="IPR036291">
    <property type="entry name" value="NAD(P)-bd_dom_sf"/>
</dbReference>
<keyword evidence="6" id="KW-1185">Reference proteome</keyword>
<dbReference type="GO" id="GO:0030497">
    <property type="term" value="P:fatty acid elongation"/>
    <property type="evidence" value="ECO:0007669"/>
    <property type="project" value="TreeGrafter"/>
</dbReference>
<dbReference type="PROSITE" id="PS00061">
    <property type="entry name" value="ADH_SHORT"/>
    <property type="match status" value="1"/>
</dbReference>
<dbReference type="PRINTS" id="PR00081">
    <property type="entry name" value="GDHRDH"/>
</dbReference>
<dbReference type="EMBL" id="JYIY01000079">
    <property type="protein sequence ID" value="KJL35412.1"/>
    <property type="molecule type" value="Genomic_DNA"/>
</dbReference>
<dbReference type="InterPro" id="IPR020904">
    <property type="entry name" value="Sc_DH/Rdtase_CS"/>
</dbReference>
<dbReference type="GO" id="GO:0004316">
    <property type="term" value="F:3-oxoacyl-[acyl-carrier-protein] reductase (NADPH) activity"/>
    <property type="evidence" value="ECO:0007669"/>
    <property type="project" value="UniProtKB-EC"/>
</dbReference>
<dbReference type="PRINTS" id="PR00080">
    <property type="entry name" value="SDRFAMILY"/>
</dbReference>
<dbReference type="OrthoDB" id="286404at2"/>
<dbReference type="InterPro" id="IPR002347">
    <property type="entry name" value="SDR_fam"/>
</dbReference>
<dbReference type="STRING" id="400772.RR49_02638"/>
<dbReference type="InterPro" id="IPR057326">
    <property type="entry name" value="KR_dom"/>
</dbReference>
<sequence length="244" mass="24683">MGTLDGKRVIVTGAARGIGRAIAARIAAEGAKVVLLDRDADAIAQTAADLGVASLAVDLVDVASTRTTMRAAIDLLGGLDVLVNNAGVFLSGGLLETDPADWDRVQVINTRSMLVTTQEAVPAMRAGGGGRIINLASMAAKSGGGFEGAYAASKAAVVALTRATAQEFGSDGITANALCPGYVLTEMGADTRTPEMVAAWSSRSPLGRCAAPDDVADVAAFLAGDASRYMTGQSVNVTGGMIMH</sequence>
<dbReference type="Gene3D" id="3.40.50.720">
    <property type="entry name" value="NAD(P)-binding Rossmann-like Domain"/>
    <property type="match status" value="1"/>
</dbReference>
<dbReference type="FunFam" id="3.40.50.720:FF:000084">
    <property type="entry name" value="Short-chain dehydrogenase reductase"/>
    <property type="match status" value="1"/>
</dbReference>
<dbReference type="PATRIC" id="fig|400772.4.peg.2650"/>
<dbReference type="SUPFAM" id="SSF51735">
    <property type="entry name" value="NAD(P)-binding Rossmann-fold domains"/>
    <property type="match status" value="1"/>
</dbReference>
<keyword evidence="2 5" id="KW-0560">Oxidoreductase</keyword>
<gene>
    <name evidence="5" type="primary">fabG_2</name>
    <name evidence="4" type="ORF">DCP95_04865</name>
    <name evidence="5" type="ORF">RR49_02638</name>
</gene>
<evidence type="ECO:0000313" key="7">
    <source>
        <dbReference type="Proteomes" id="UP000257479"/>
    </source>
</evidence>
<dbReference type="Pfam" id="PF13561">
    <property type="entry name" value="adh_short_C2"/>
    <property type="match status" value="1"/>
</dbReference>